<feature type="compositionally biased region" description="Polar residues" evidence="2">
    <location>
        <begin position="129"/>
        <end position="148"/>
    </location>
</feature>
<dbReference type="Proteomes" id="UP001610446">
    <property type="component" value="Unassembled WGS sequence"/>
</dbReference>
<feature type="compositionally biased region" description="Polar residues" evidence="2">
    <location>
        <begin position="12"/>
        <end position="24"/>
    </location>
</feature>
<gene>
    <name evidence="3" type="ORF">BJY01DRAFT_55774</name>
</gene>
<accession>A0ABR4J9L5</accession>
<reference evidence="3 4" key="1">
    <citation type="submission" date="2024-07" db="EMBL/GenBank/DDBJ databases">
        <title>Section-level genome sequencing and comparative genomics of Aspergillus sections Usti and Cavernicolus.</title>
        <authorList>
            <consortium name="Lawrence Berkeley National Laboratory"/>
            <person name="Nybo J.L."/>
            <person name="Vesth T.C."/>
            <person name="Theobald S."/>
            <person name="Frisvad J.C."/>
            <person name="Larsen T.O."/>
            <person name="Kjaerboelling I."/>
            <person name="Rothschild-Mancinelli K."/>
            <person name="Lyhne E.K."/>
            <person name="Kogle M.E."/>
            <person name="Barry K."/>
            <person name="Clum A."/>
            <person name="Na H."/>
            <person name="Ledsgaard L."/>
            <person name="Lin J."/>
            <person name="Lipzen A."/>
            <person name="Kuo A."/>
            <person name="Riley R."/>
            <person name="Mondo S."/>
            <person name="Labutti K."/>
            <person name="Haridas S."/>
            <person name="Pangalinan J."/>
            <person name="Salamov A.A."/>
            <person name="Simmons B.A."/>
            <person name="Magnuson J.K."/>
            <person name="Chen J."/>
            <person name="Drula E."/>
            <person name="Henrissat B."/>
            <person name="Wiebenga A."/>
            <person name="Lubbers R.J."/>
            <person name="Gomes A.C."/>
            <person name="Makela M.R."/>
            <person name="Stajich J."/>
            <person name="Grigoriev I.V."/>
            <person name="Mortensen U.H."/>
            <person name="De Vries R.P."/>
            <person name="Baker S.E."/>
            <person name="Andersen M.R."/>
        </authorList>
    </citation>
    <scope>NUCLEOTIDE SEQUENCE [LARGE SCALE GENOMIC DNA]</scope>
    <source>
        <strain evidence="3 4">CBS 123904</strain>
    </source>
</reference>
<evidence type="ECO:0000256" key="2">
    <source>
        <dbReference type="SAM" id="MobiDB-lite"/>
    </source>
</evidence>
<keyword evidence="1" id="KW-0175">Coiled coil</keyword>
<sequence>MEPPPPRDATQRRSPSGPSFQAPTKASLARSHPDILERALSRSPARKLSRRASREGQQNEAEMRGFGLRDRKALRPSITLTASPITTLNRSQQSPLSFLPSRRSSGLGAFAAPPRRVSKRISASDLLFQSPTASQQTRAETSLINTPEDQLASELGSATGVADMGDDDLEGPSLHDGFDEPDLPPTPTQLGLERPPGRPRGFLNSSSPGKEQWGKRRATGDLEQSPSKLRIINYGTEPGEDLTEHVAITMNDALFPESVHKKRKLRRELSNDLESLKRDVVKLEGLCQQLEQRGDDIEPYLRDLSPLLLSADPSHTISSNSRPRTETVSSLISTLLPFSTKRLPKLRRGSTELNPFALDKSVQTDSYLSAFAPLKLTASSNVIPPSKSDPILERHQLILSPPSPFPSFLYRISISYETIPETQSLISLSAYIDENTPAYVRQWGTARLANPLLKLDVSGLCWGFNRYWEALVSRAQLWAQIEEKHSDLLPKHSEMRASRKPQKSAASTFTDTKVLTRSDLPQILQHIERASMLFESSGKSLMLTCELTIDEWTGEPELTPSVCISTTGLDIDPSEKIAQDSKNLFQTILSEQSKGSHSGAAGGSDYHAILRATDCVLSALFGSNNEE</sequence>
<feature type="compositionally biased region" description="Basic and acidic residues" evidence="2">
    <location>
        <begin position="31"/>
        <end position="40"/>
    </location>
</feature>
<keyword evidence="4" id="KW-1185">Reference proteome</keyword>
<organism evidence="3 4">
    <name type="scientific">Aspergillus pseudoustus</name>
    <dbReference type="NCBI Taxonomy" id="1810923"/>
    <lineage>
        <taxon>Eukaryota</taxon>
        <taxon>Fungi</taxon>
        <taxon>Dikarya</taxon>
        <taxon>Ascomycota</taxon>
        <taxon>Pezizomycotina</taxon>
        <taxon>Eurotiomycetes</taxon>
        <taxon>Eurotiomycetidae</taxon>
        <taxon>Eurotiales</taxon>
        <taxon>Aspergillaceae</taxon>
        <taxon>Aspergillus</taxon>
        <taxon>Aspergillus subgen. Nidulantes</taxon>
    </lineage>
</organism>
<protein>
    <submittedName>
        <fullName evidence="3">Uncharacterized protein</fullName>
    </submittedName>
</protein>
<evidence type="ECO:0000256" key="1">
    <source>
        <dbReference type="SAM" id="Coils"/>
    </source>
</evidence>
<feature type="compositionally biased region" description="Basic and acidic residues" evidence="2">
    <location>
        <begin position="61"/>
        <end position="73"/>
    </location>
</feature>
<evidence type="ECO:0000313" key="3">
    <source>
        <dbReference type="EMBL" id="KAL2836531.1"/>
    </source>
</evidence>
<dbReference type="EMBL" id="JBFXLU010000177">
    <property type="protein sequence ID" value="KAL2836531.1"/>
    <property type="molecule type" value="Genomic_DNA"/>
</dbReference>
<feature type="region of interest" description="Disordered" evidence="2">
    <location>
        <begin position="129"/>
        <end position="224"/>
    </location>
</feature>
<comment type="caution">
    <text evidence="3">The sequence shown here is derived from an EMBL/GenBank/DDBJ whole genome shotgun (WGS) entry which is preliminary data.</text>
</comment>
<name>A0ABR4J9L5_9EURO</name>
<feature type="region of interest" description="Disordered" evidence="2">
    <location>
        <begin position="1"/>
        <end position="75"/>
    </location>
</feature>
<feature type="coiled-coil region" evidence="1">
    <location>
        <begin position="259"/>
        <end position="293"/>
    </location>
</feature>
<proteinExistence type="predicted"/>
<evidence type="ECO:0000313" key="4">
    <source>
        <dbReference type="Proteomes" id="UP001610446"/>
    </source>
</evidence>